<accession>A0ACB9YZ60</accession>
<dbReference type="EMBL" id="MU393483">
    <property type="protein sequence ID" value="KAI4864679.1"/>
    <property type="molecule type" value="Genomic_DNA"/>
</dbReference>
<comment type="caution">
    <text evidence="1">The sequence shown here is derived from an EMBL/GenBank/DDBJ whole genome shotgun (WGS) entry which is preliminary data.</text>
</comment>
<gene>
    <name evidence="1" type="ORF">F4820DRAFT_423067</name>
</gene>
<name>A0ACB9YZ60_9PEZI</name>
<sequence length="304" mass="33840">MPLGWYLAQGLYPLGPSSSDDEEGPCELPDGRIVCGPHGLVYCGKCCTDYSEMNDPSTDSEDDEDEDDEDDGSSTNPGNTRVPRDGTEKKRGTGKVFPTRFTPPTGSIRPTELFHSTRYPNGFRYIHRDERRSALILTDGACLNNGQPNPRAGWAFVHGMGLSGEPAIVSNRLENKGPFGDEGVQSSNRAELRAVIAALRFRHWPGEGIRTMTIATDSEYVVEGSTKWARTWVNNGWKTNANADVKNRDLWEMLLGEVEKWDDAGLSIRFWRIPREWNETADAAAKNAASEDTSYEEWVDVKGF</sequence>
<reference evidence="1 2" key="1">
    <citation type="journal article" date="2022" name="New Phytol.">
        <title>Ecological generalism drives hyperdiversity of secondary metabolite gene clusters in xylarialean endophytes.</title>
        <authorList>
            <person name="Franco M.E.E."/>
            <person name="Wisecaver J.H."/>
            <person name="Arnold A.E."/>
            <person name="Ju Y.M."/>
            <person name="Slot J.C."/>
            <person name="Ahrendt S."/>
            <person name="Moore L.P."/>
            <person name="Eastman K.E."/>
            <person name="Scott K."/>
            <person name="Konkel Z."/>
            <person name="Mondo S.J."/>
            <person name="Kuo A."/>
            <person name="Hayes R.D."/>
            <person name="Haridas S."/>
            <person name="Andreopoulos B."/>
            <person name="Riley R."/>
            <person name="LaButti K."/>
            <person name="Pangilinan J."/>
            <person name="Lipzen A."/>
            <person name="Amirebrahimi M."/>
            <person name="Yan J."/>
            <person name="Adam C."/>
            <person name="Keymanesh K."/>
            <person name="Ng V."/>
            <person name="Louie K."/>
            <person name="Northen T."/>
            <person name="Drula E."/>
            <person name="Henrissat B."/>
            <person name="Hsieh H.M."/>
            <person name="Youens-Clark K."/>
            <person name="Lutzoni F."/>
            <person name="Miadlikowska J."/>
            <person name="Eastwood D.C."/>
            <person name="Hamelin R.C."/>
            <person name="Grigoriev I.V."/>
            <person name="U'Ren J.M."/>
        </authorList>
    </citation>
    <scope>NUCLEOTIDE SEQUENCE [LARGE SCALE GENOMIC DNA]</scope>
    <source>
        <strain evidence="1 2">CBS 119005</strain>
    </source>
</reference>
<evidence type="ECO:0000313" key="1">
    <source>
        <dbReference type="EMBL" id="KAI4864679.1"/>
    </source>
</evidence>
<keyword evidence="2" id="KW-1185">Reference proteome</keyword>
<protein>
    <submittedName>
        <fullName evidence="1">Ribonuclease H-like protein</fullName>
    </submittedName>
</protein>
<dbReference type="Proteomes" id="UP001497700">
    <property type="component" value="Unassembled WGS sequence"/>
</dbReference>
<proteinExistence type="predicted"/>
<organism evidence="1 2">
    <name type="scientific">Hypoxylon rubiginosum</name>
    <dbReference type="NCBI Taxonomy" id="110542"/>
    <lineage>
        <taxon>Eukaryota</taxon>
        <taxon>Fungi</taxon>
        <taxon>Dikarya</taxon>
        <taxon>Ascomycota</taxon>
        <taxon>Pezizomycotina</taxon>
        <taxon>Sordariomycetes</taxon>
        <taxon>Xylariomycetidae</taxon>
        <taxon>Xylariales</taxon>
        <taxon>Hypoxylaceae</taxon>
        <taxon>Hypoxylon</taxon>
    </lineage>
</organism>
<evidence type="ECO:0000313" key="2">
    <source>
        <dbReference type="Proteomes" id="UP001497700"/>
    </source>
</evidence>